<dbReference type="EMBL" id="KQ964711">
    <property type="protein sequence ID" value="KXN66557.1"/>
    <property type="molecule type" value="Genomic_DNA"/>
</dbReference>
<evidence type="ECO:0000256" key="1">
    <source>
        <dbReference type="ARBA" id="ARBA00004473"/>
    </source>
</evidence>
<keyword evidence="2 7" id="KW-0812">Transmembrane</keyword>
<feature type="transmembrane region" description="Helical" evidence="7">
    <location>
        <begin position="6"/>
        <end position="27"/>
    </location>
</feature>
<keyword evidence="4 7" id="KW-0472">Membrane</keyword>
<comment type="subcellular location">
    <subcellularLocation>
        <location evidence="1">Nucleus inner membrane</location>
        <topology evidence="1">Multi-pass membrane protein</topology>
    </subcellularLocation>
</comment>
<feature type="transmembrane region" description="Helical" evidence="7">
    <location>
        <begin position="627"/>
        <end position="648"/>
    </location>
</feature>
<evidence type="ECO:0000256" key="2">
    <source>
        <dbReference type="ARBA" id="ARBA00022692"/>
    </source>
</evidence>
<feature type="transmembrane region" description="Helical" evidence="7">
    <location>
        <begin position="418"/>
        <end position="439"/>
    </location>
</feature>
<dbReference type="Proteomes" id="UP000070444">
    <property type="component" value="Unassembled WGS sequence"/>
</dbReference>
<reference evidence="9 10" key="1">
    <citation type="journal article" date="2015" name="Genome Biol. Evol.">
        <title>Phylogenomic analyses indicate that early fungi evolved digesting cell walls of algal ancestors of land plants.</title>
        <authorList>
            <person name="Chang Y."/>
            <person name="Wang S."/>
            <person name="Sekimoto S."/>
            <person name="Aerts A.L."/>
            <person name="Choi C."/>
            <person name="Clum A."/>
            <person name="LaButti K.M."/>
            <person name="Lindquist E.A."/>
            <person name="Yee Ngan C."/>
            <person name="Ohm R.A."/>
            <person name="Salamov A.A."/>
            <person name="Grigoriev I.V."/>
            <person name="Spatafora J.W."/>
            <person name="Berbee M.L."/>
        </authorList>
    </citation>
    <scope>NUCLEOTIDE SEQUENCE [LARGE SCALE GENOMIC DNA]</scope>
    <source>
        <strain evidence="9 10">NRRL 28638</strain>
    </source>
</reference>
<feature type="compositionally biased region" description="Polar residues" evidence="6">
    <location>
        <begin position="508"/>
        <end position="526"/>
    </location>
</feature>
<evidence type="ECO:0000256" key="6">
    <source>
        <dbReference type="SAM" id="MobiDB-lite"/>
    </source>
</evidence>
<evidence type="ECO:0000256" key="3">
    <source>
        <dbReference type="ARBA" id="ARBA00022989"/>
    </source>
</evidence>
<evidence type="ECO:0000313" key="10">
    <source>
        <dbReference type="Proteomes" id="UP000070444"/>
    </source>
</evidence>
<evidence type="ECO:0000259" key="8">
    <source>
        <dbReference type="Pfam" id="PF09779"/>
    </source>
</evidence>
<evidence type="ECO:0000256" key="4">
    <source>
        <dbReference type="ARBA" id="ARBA00023136"/>
    </source>
</evidence>
<protein>
    <recommendedName>
        <fullName evidence="8">Ima1 N-terminal domain-containing protein</fullName>
    </recommendedName>
</protein>
<feature type="region of interest" description="Disordered" evidence="6">
    <location>
        <begin position="508"/>
        <end position="533"/>
    </location>
</feature>
<dbReference type="InterPro" id="IPR018617">
    <property type="entry name" value="Ima1_N"/>
</dbReference>
<name>A0A137NUX6_CONC2</name>
<dbReference type="AlphaFoldDB" id="A0A137NUX6"/>
<keyword evidence="3 7" id="KW-1133">Transmembrane helix</keyword>
<accession>A0A137NUX6</accession>
<proteinExistence type="predicted"/>
<feature type="transmembrane region" description="Helical" evidence="7">
    <location>
        <begin position="243"/>
        <end position="260"/>
    </location>
</feature>
<feature type="domain" description="Ima1 N-terminal" evidence="8">
    <location>
        <begin position="41"/>
        <end position="198"/>
    </location>
</feature>
<feature type="transmembrane region" description="Helical" evidence="7">
    <location>
        <begin position="361"/>
        <end position="382"/>
    </location>
</feature>
<evidence type="ECO:0000256" key="5">
    <source>
        <dbReference type="ARBA" id="ARBA00023242"/>
    </source>
</evidence>
<dbReference type="Pfam" id="PF09779">
    <property type="entry name" value="Ima1_N"/>
    <property type="match status" value="1"/>
</dbReference>
<evidence type="ECO:0000313" key="9">
    <source>
        <dbReference type="EMBL" id="KXN66557.1"/>
    </source>
</evidence>
<organism evidence="9 10">
    <name type="scientific">Conidiobolus coronatus (strain ATCC 28846 / CBS 209.66 / NRRL 28638)</name>
    <name type="common">Delacroixia coronata</name>
    <dbReference type="NCBI Taxonomy" id="796925"/>
    <lineage>
        <taxon>Eukaryota</taxon>
        <taxon>Fungi</taxon>
        <taxon>Fungi incertae sedis</taxon>
        <taxon>Zoopagomycota</taxon>
        <taxon>Entomophthoromycotina</taxon>
        <taxon>Entomophthoromycetes</taxon>
        <taxon>Entomophthorales</taxon>
        <taxon>Ancylistaceae</taxon>
        <taxon>Conidiobolus</taxon>
    </lineage>
</organism>
<sequence>MGFDLIAPIKLIIIIFGYLKVILRYVLVKLLNLVTFTNTWECYYCQTWSTFGIWNFKEYKNSSWHFWYCKSCQNVNRWKRAIRDEDFKELTEEEVELINSYTTPATPSTKGEATDTSATIKAENILYFQPGPNHSDKFQFCSDCQLNHKIVHSLKAQYFNSDENWDKIPTSKFSADYKAYSDQLNYLYPPVCKDCSNYVDPAMDSITRTSAIWLSHRSIEYEEENFHFLNYDFTRKKYENLNLFRLAALSVGYFFIMYNFNSIPKIMNFSSIISSPWVNIYSFLNDPENSDLYQFKLSSLYQLCKFSVTNHVDIAIIMATYYTIYFAYQTTTLYPKLLEVTHYASASTAESLELYMPTFLLLLKACWVFRLFNILNFLNMFISLNTVSTVARNIDLKYINLGDWTNFSVFFFRQLHSFSLYFDVIVVIYLNLMAFGICVPKYEQLNFNYPTGASNQNLRSGYATPPFSQAEGNMSQSLATPEDNVEAYMIDRMAHISLVSDSKKQFESYKSNRPISPTLKSRPTSPESDENDEMEVEVLDQTIKCDFEYMPKFFPASGSSKLAPGYSKEAIESIKAFSALKDNPSMPRFPFIPKPLPIYMEEEPELETMMRKLDINEPQNSIFKSKFTFTLIATTLLISSASVLYKIYY</sequence>
<evidence type="ECO:0000256" key="7">
    <source>
        <dbReference type="SAM" id="Phobius"/>
    </source>
</evidence>
<dbReference type="GO" id="GO:0005637">
    <property type="term" value="C:nuclear inner membrane"/>
    <property type="evidence" value="ECO:0007669"/>
    <property type="project" value="UniProtKB-SubCell"/>
</dbReference>
<keyword evidence="10" id="KW-1185">Reference proteome</keyword>
<keyword evidence="5" id="KW-0539">Nucleus</keyword>
<gene>
    <name evidence="9" type="ORF">CONCODRAFT_80454</name>
</gene>